<feature type="transmembrane region" description="Helical" evidence="2">
    <location>
        <begin position="201"/>
        <end position="223"/>
    </location>
</feature>
<proteinExistence type="predicted"/>
<sequence>MAYTPDHSFTDSSVTFYSSTNNLTPLIPQYQIKYPQPNVEHIYTTLQPSLITQEIYEAITAQVTVVLDAEQLQSSQTYTAYTLPLSRHFMGRFPFHDGQDLWEVPHALLACRMNFLQEVQDTTRAEICQMIAIELLPFYVNSMGVFTGVSTLDMAIKAQADRFMTHPLVVNIINQLWNGEVSVNMRPGSNYRLSRLGVPRYLAILCFASYLILTALYLLVLLQPTSSQFSLWEIFLAIWGTGTLLSEIVQLEKDKIRVRLNHPSQYFDGVSFMILAGYVILRLKWIDTLNSWAPDLLTFLAPLLLPRVCWLGLKLSPHKSAYWSKMAREFLINFTVGVLVITVLSFGLWLALIRVFSTETVPLSWRLLSQAWDNESWLACTTWAQGWILASWIYMRIIVMIILIDVIIRSDSPPLNEAAWMTEVIEAVEAINCRLFYYIPPFNLLEWAARPLKWILSERSYEGLNWSLIKVSHAPVLMFFKDHRTEPLKNHHEEPYHEEPQYGSFTQTEDYFNAWHDRPTKPTCYTLIEAEDDTDINAKNDNDQNDISDNEILTNENNENNNPSNTQLQRSFLRSPPLHPPIHPLPRIPLLRKRSSMYYLINGTGLLLSPLLSQSDNGSGEYPIKNHSNGSKFGNFRRGNGLVWRVLSERSVADLYTPQHHEIEESSRWTPEDIDEMV</sequence>
<dbReference type="InterPro" id="IPR052971">
    <property type="entry name" value="TRP_calcium_channel"/>
</dbReference>
<evidence type="ECO:0000313" key="3">
    <source>
        <dbReference type="EMBL" id="ODQ66431.1"/>
    </source>
</evidence>
<dbReference type="AlphaFoldDB" id="A0A1E3PLW5"/>
<gene>
    <name evidence="3" type="ORF">NADFUDRAFT_41076</name>
</gene>
<accession>A0A1E3PLW5</accession>
<protein>
    <submittedName>
        <fullName evidence="3">Uncharacterized protein</fullName>
    </submittedName>
</protein>
<name>A0A1E3PLW5_9ASCO</name>
<keyword evidence="4" id="KW-1185">Reference proteome</keyword>
<feature type="region of interest" description="Disordered" evidence="1">
    <location>
        <begin position="535"/>
        <end position="578"/>
    </location>
</feature>
<reference evidence="3 4" key="1">
    <citation type="journal article" date="2016" name="Proc. Natl. Acad. Sci. U.S.A.">
        <title>Comparative genomics of biotechnologically important yeasts.</title>
        <authorList>
            <person name="Riley R."/>
            <person name="Haridas S."/>
            <person name="Wolfe K.H."/>
            <person name="Lopes M.R."/>
            <person name="Hittinger C.T."/>
            <person name="Goeker M."/>
            <person name="Salamov A.A."/>
            <person name="Wisecaver J.H."/>
            <person name="Long T.M."/>
            <person name="Calvey C.H."/>
            <person name="Aerts A.L."/>
            <person name="Barry K.W."/>
            <person name="Choi C."/>
            <person name="Clum A."/>
            <person name="Coughlan A.Y."/>
            <person name="Deshpande S."/>
            <person name="Douglass A.P."/>
            <person name="Hanson S.J."/>
            <person name="Klenk H.-P."/>
            <person name="LaButti K.M."/>
            <person name="Lapidus A."/>
            <person name="Lindquist E.A."/>
            <person name="Lipzen A.M."/>
            <person name="Meier-Kolthoff J.P."/>
            <person name="Ohm R.A."/>
            <person name="Otillar R.P."/>
            <person name="Pangilinan J.L."/>
            <person name="Peng Y."/>
            <person name="Rokas A."/>
            <person name="Rosa C.A."/>
            <person name="Scheuner C."/>
            <person name="Sibirny A.A."/>
            <person name="Slot J.C."/>
            <person name="Stielow J.B."/>
            <person name="Sun H."/>
            <person name="Kurtzman C.P."/>
            <person name="Blackwell M."/>
            <person name="Grigoriev I.V."/>
            <person name="Jeffries T.W."/>
        </authorList>
    </citation>
    <scope>NUCLEOTIDE SEQUENCE [LARGE SCALE GENOMIC DNA]</scope>
    <source>
        <strain evidence="3 4">DSM 6958</strain>
    </source>
</reference>
<dbReference type="Proteomes" id="UP000095009">
    <property type="component" value="Unassembled WGS sequence"/>
</dbReference>
<dbReference type="STRING" id="857566.A0A1E3PLW5"/>
<evidence type="ECO:0000256" key="2">
    <source>
        <dbReference type="SAM" id="Phobius"/>
    </source>
</evidence>
<keyword evidence="2" id="KW-0812">Transmembrane</keyword>
<organism evidence="3 4">
    <name type="scientific">Nadsonia fulvescens var. elongata DSM 6958</name>
    <dbReference type="NCBI Taxonomy" id="857566"/>
    <lineage>
        <taxon>Eukaryota</taxon>
        <taxon>Fungi</taxon>
        <taxon>Dikarya</taxon>
        <taxon>Ascomycota</taxon>
        <taxon>Saccharomycotina</taxon>
        <taxon>Dipodascomycetes</taxon>
        <taxon>Dipodascales</taxon>
        <taxon>Dipodascales incertae sedis</taxon>
        <taxon>Nadsonia</taxon>
    </lineage>
</organism>
<evidence type="ECO:0000313" key="4">
    <source>
        <dbReference type="Proteomes" id="UP000095009"/>
    </source>
</evidence>
<feature type="transmembrane region" description="Helical" evidence="2">
    <location>
        <begin position="330"/>
        <end position="356"/>
    </location>
</feature>
<dbReference type="PANTHER" id="PTHR35859:SF4">
    <property type="entry name" value="MEMBRANE CHANNEL PROTEIN, PUTATIVE (AFU_ORTHOLOGUE AFUA_6G11300)-RELATED"/>
    <property type="match status" value="1"/>
</dbReference>
<keyword evidence="2" id="KW-0472">Membrane</keyword>
<dbReference type="OrthoDB" id="2373987at2759"/>
<evidence type="ECO:0000256" key="1">
    <source>
        <dbReference type="SAM" id="MobiDB-lite"/>
    </source>
</evidence>
<keyword evidence="2" id="KW-1133">Transmembrane helix</keyword>
<dbReference type="PANTHER" id="PTHR35859">
    <property type="entry name" value="NONSELECTIVE CATION CHANNEL PROTEIN"/>
    <property type="match status" value="1"/>
</dbReference>
<dbReference type="EMBL" id="KV454408">
    <property type="protein sequence ID" value="ODQ66431.1"/>
    <property type="molecule type" value="Genomic_DNA"/>
</dbReference>
<feature type="transmembrane region" description="Helical" evidence="2">
    <location>
        <begin position="292"/>
        <end position="310"/>
    </location>
</feature>
<feature type="transmembrane region" description="Helical" evidence="2">
    <location>
        <begin position="229"/>
        <end position="245"/>
    </location>
</feature>
<feature type="transmembrane region" description="Helical" evidence="2">
    <location>
        <begin position="266"/>
        <end position="286"/>
    </location>
</feature>
<feature type="compositionally biased region" description="Polar residues" evidence="1">
    <location>
        <begin position="563"/>
        <end position="572"/>
    </location>
</feature>
<feature type="transmembrane region" description="Helical" evidence="2">
    <location>
        <begin position="387"/>
        <end position="408"/>
    </location>
</feature>